<keyword evidence="13" id="KW-0511">Multifunctional enzyme</keyword>
<dbReference type="InterPro" id="IPR001460">
    <property type="entry name" value="PCN-bd_Tpept"/>
</dbReference>
<dbReference type="InterPro" id="IPR001264">
    <property type="entry name" value="Glyco_trans_51"/>
</dbReference>
<evidence type="ECO:0000313" key="21">
    <source>
        <dbReference type="EMBL" id="PJE70095.1"/>
    </source>
</evidence>
<dbReference type="InterPro" id="IPR013783">
    <property type="entry name" value="Ig-like_fold"/>
</dbReference>
<dbReference type="Gene3D" id="1.10.3810.10">
    <property type="entry name" value="Biosynthetic peptidoglycan transglycosylase-like"/>
    <property type="match status" value="1"/>
</dbReference>
<keyword evidence="11" id="KW-0573">Peptidoglycan synthesis</keyword>
<dbReference type="GO" id="GO:0009002">
    <property type="term" value="F:serine-type D-Ala-D-Ala carboxypeptidase activity"/>
    <property type="evidence" value="ECO:0007669"/>
    <property type="project" value="UniProtKB-EC"/>
</dbReference>
<evidence type="ECO:0000313" key="22">
    <source>
        <dbReference type="Proteomes" id="UP000231579"/>
    </source>
</evidence>
<dbReference type="GO" id="GO:0009252">
    <property type="term" value="P:peptidoglycan biosynthetic process"/>
    <property type="evidence" value="ECO:0007669"/>
    <property type="project" value="UniProtKB-KW"/>
</dbReference>
<feature type="domain" description="Penicillin-binding protein transpeptidase" evidence="19">
    <location>
        <begin position="343"/>
        <end position="608"/>
    </location>
</feature>
<keyword evidence="7" id="KW-0328">Glycosyltransferase</keyword>
<evidence type="ECO:0000256" key="6">
    <source>
        <dbReference type="ARBA" id="ARBA00022670"/>
    </source>
</evidence>
<dbReference type="InterPro" id="IPR023346">
    <property type="entry name" value="Lysozyme-like_dom_sf"/>
</dbReference>
<dbReference type="GO" id="GO:0006508">
    <property type="term" value="P:proteolysis"/>
    <property type="evidence" value="ECO:0007669"/>
    <property type="project" value="UniProtKB-KW"/>
</dbReference>
<protein>
    <submittedName>
        <fullName evidence="21">Penicillin-binding protein</fullName>
    </submittedName>
</protein>
<evidence type="ECO:0000256" key="5">
    <source>
        <dbReference type="ARBA" id="ARBA00022645"/>
    </source>
</evidence>
<dbReference type="EMBL" id="PFEM01000023">
    <property type="protein sequence ID" value="PJE70095.1"/>
    <property type="molecule type" value="Genomic_DNA"/>
</dbReference>
<keyword evidence="18" id="KW-0812">Transmembrane</keyword>
<name>A0A2M8L791_9BACT</name>
<dbReference type="Pfam" id="PF00905">
    <property type="entry name" value="Transpeptidase"/>
    <property type="match status" value="1"/>
</dbReference>
<comment type="similarity">
    <text evidence="3">In the N-terminal section; belongs to the glycosyltransferase 51 family.</text>
</comment>
<feature type="domain" description="Glycosyl transferase family 51" evidence="20">
    <location>
        <begin position="86"/>
        <end position="253"/>
    </location>
</feature>
<dbReference type="InterPro" id="IPR012338">
    <property type="entry name" value="Beta-lactam/transpept-like"/>
</dbReference>
<evidence type="ECO:0000256" key="11">
    <source>
        <dbReference type="ARBA" id="ARBA00022984"/>
    </source>
</evidence>
<evidence type="ECO:0000256" key="10">
    <source>
        <dbReference type="ARBA" id="ARBA00022960"/>
    </source>
</evidence>
<evidence type="ECO:0000256" key="7">
    <source>
        <dbReference type="ARBA" id="ARBA00022676"/>
    </source>
</evidence>
<sequence>MNWQRAWRQRLNKFSGTSRRRFNKVGLISKIAVFVFVGVVAAMLGAAVLFAWYAKDLPRPDRIVRREGFATKIYDRHEELLYDVFADQRRTPVSFDQIPDHLKNAAVAIEDKNFYKHAGFDITGYFRAVYNIIVHHKLQGGSTLTQQLVKNVLLTSQRTLPRKIKEFILAVQIESKYSKDEILQMYLNESPFGGTAWGVQAAAETYFGKDVAELNLVESALLAGLPQRPSVYSPFSGEQDAWVGRTQAVLRRMREDGYITADQEQEAKEQLDQLEFADNGGDFRAPHFVMYVKQQLEERYGQRMVEQGGLRVYTTLDWALQEKAQQIVSEEIKKVESLNITNGAAVVIDPQTGEILAMIGSKNYDDPDYDGKVNVTLSQRQPGSAIKPVTYVTALKKGYTAATLLMDTPVTFLSTVPGQKDYAPVNYDGQFHGPVTLRFALGNSLNVPAVKMLAKVGLKDMLTTAWELGLSTLEPTEANMRRFGLSVTLGGGEVRLLELAEAYSAFANGGLKVEPVAVLKVTDSNGKVLDEYRPMHGKAVLTPQEAFLVSHILSDHDARVLTFGDSSYLDVAGRTVAAKTGTTNDKRDNWTIGWTPQVMVGVWVGNNDNSQMTRVASGVSGASPIWHQIIVAALGSQPVTSFAMPEGMVTAEVDQVSGFAAHDGYPSRVEYFLQGTQPVGKDLVHTKLKLCRGQDKLASPAQAARGDYEEKEYFVFKEEDPVSQDGINRWQQGIDEWLAGQGDSRNHPPTEFCGDRQEMALAIEEPSDHQQVDQREVRIQAKIISDSQVERVEFLVDGSLKDTLENGPWERVVTLSDGPHTLKVKARNQAGKEAEAQVKIGVKVPWDWQPSPTPTPTLAATPTPTPTPTLTPSPTPTIP</sequence>
<dbReference type="Gene3D" id="2.60.40.10">
    <property type="entry name" value="Immunoglobulins"/>
    <property type="match status" value="1"/>
</dbReference>
<dbReference type="GO" id="GO:0008360">
    <property type="term" value="P:regulation of cell shape"/>
    <property type="evidence" value="ECO:0007669"/>
    <property type="project" value="UniProtKB-KW"/>
</dbReference>
<comment type="similarity">
    <text evidence="2">In the C-terminal section; belongs to the transpeptidase family.</text>
</comment>
<dbReference type="Gene3D" id="3.40.710.10">
    <property type="entry name" value="DD-peptidase/beta-lactamase superfamily"/>
    <property type="match status" value="1"/>
</dbReference>
<comment type="catalytic activity">
    <reaction evidence="16">
        <text>[GlcNAc-(1-&gt;4)-Mur2Ac(oyl-L-Ala-gamma-D-Glu-L-Lys-D-Ala-D-Ala)](n)-di-trans,octa-cis-undecaprenyl diphosphate + beta-D-GlcNAc-(1-&gt;4)-Mur2Ac(oyl-L-Ala-gamma-D-Glu-L-Lys-D-Ala-D-Ala)-di-trans,octa-cis-undecaprenyl diphosphate = [GlcNAc-(1-&gt;4)-Mur2Ac(oyl-L-Ala-gamma-D-Glu-L-Lys-D-Ala-D-Ala)](n+1)-di-trans,octa-cis-undecaprenyl diphosphate + di-trans,octa-cis-undecaprenyl diphosphate + H(+)</text>
        <dbReference type="Rhea" id="RHEA:23708"/>
        <dbReference type="Rhea" id="RHEA-COMP:9602"/>
        <dbReference type="Rhea" id="RHEA-COMP:9603"/>
        <dbReference type="ChEBI" id="CHEBI:15378"/>
        <dbReference type="ChEBI" id="CHEBI:58405"/>
        <dbReference type="ChEBI" id="CHEBI:60033"/>
        <dbReference type="ChEBI" id="CHEBI:78435"/>
        <dbReference type="EC" id="2.4.99.28"/>
    </reaction>
</comment>
<dbReference type="PANTHER" id="PTHR32282">
    <property type="entry name" value="BINDING PROTEIN TRANSPEPTIDASE, PUTATIVE-RELATED"/>
    <property type="match status" value="1"/>
</dbReference>
<keyword evidence="9" id="KW-0378">Hydrolase</keyword>
<dbReference type="Proteomes" id="UP000231579">
    <property type="component" value="Unassembled WGS sequence"/>
</dbReference>
<dbReference type="GO" id="GO:0005886">
    <property type="term" value="C:plasma membrane"/>
    <property type="evidence" value="ECO:0007669"/>
    <property type="project" value="UniProtKB-SubCell"/>
</dbReference>
<gene>
    <name evidence="21" type="ORF">COU97_01555</name>
</gene>
<dbReference type="GO" id="GO:0071555">
    <property type="term" value="P:cell wall organization"/>
    <property type="evidence" value="ECO:0007669"/>
    <property type="project" value="UniProtKB-KW"/>
</dbReference>
<evidence type="ECO:0000256" key="8">
    <source>
        <dbReference type="ARBA" id="ARBA00022679"/>
    </source>
</evidence>
<feature type="transmembrane region" description="Helical" evidence="18">
    <location>
        <begin position="27"/>
        <end position="53"/>
    </location>
</feature>
<dbReference type="Pfam" id="PF17957">
    <property type="entry name" value="Big_7"/>
    <property type="match status" value="1"/>
</dbReference>
<comment type="catalytic activity">
    <reaction evidence="15">
        <text>Preferential cleavage: (Ac)2-L-Lys-D-Ala-|-D-Ala. Also transpeptidation of peptidyl-alanyl moieties that are N-acyl substituents of D-alanine.</text>
        <dbReference type="EC" id="3.4.16.4"/>
    </reaction>
</comment>
<evidence type="ECO:0000256" key="4">
    <source>
        <dbReference type="ARBA" id="ARBA00022475"/>
    </source>
</evidence>
<comment type="caution">
    <text evidence="21">The sequence shown here is derived from an EMBL/GenBank/DDBJ whole genome shotgun (WGS) entry which is preliminary data.</text>
</comment>
<keyword evidence="18" id="KW-1133">Transmembrane helix</keyword>
<comment type="subcellular location">
    <subcellularLocation>
        <location evidence="1">Cell membrane</location>
    </subcellularLocation>
</comment>
<evidence type="ECO:0000256" key="15">
    <source>
        <dbReference type="ARBA" id="ARBA00034000"/>
    </source>
</evidence>
<feature type="region of interest" description="Disordered" evidence="17">
    <location>
        <begin position="843"/>
        <end position="879"/>
    </location>
</feature>
<evidence type="ECO:0000256" key="16">
    <source>
        <dbReference type="ARBA" id="ARBA00049902"/>
    </source>
</evidence>
<evidence type="ECO:0000259" key="19">
    <source>
        <dbReference type="Pfam" id="PF00905"/>
    </source>
</evidence>
<keyword evidence="4" id="KW-1003">Cell membrane</keyword>
<dbReference type="GO" id="GO:0008658">
    <property type="term" value="F:penicillin binding"/>
    <property type="evidence" value="ECO:0007669"/>
    <property type="project" value="InterPro"/>
</dbReference>
<dbReference type="GO" id="GO:0030288">
    <property type="term" value="C:outer membrane-bounded periplasmic space"/>
    <property type="evidence" value="ECO:0007669"/>
    <property type="project" value="TreeGrafter"/>
</dbReference>
<feature type="compositionally biased region" description="Pro residues" evidence="17">
    <location>
        <begin position="863"/>
        <end position="879"/>
    </location>
</feature>
<dbReference type="InterPro" id="IPR036950">
    <property type="entry name" value="PBP_transglycosylase"/>
</dbReference>
<evidence type="ECO:0000256" key="3">
    <source>
        <dbReference type="ARBA" id="ARBA00007739"/>
    </source>
</evidence>
<keyword evidence="8" id="KW-0808">Transferase</keyword>
<dbReference type="Pfam" id="PF00912">
    <property type="entry name" value="Transgly"/>
    <property type="match status" value="1"/>
</dbReference>
<evidence type="ECO:0000256" key="18">
    <source>
        <dbReference type="SAM" id="Phobius"/>
    </source>
</evidence>
<keyword evidence="5" id="KW-0121">Carboxypeptidase</keyword>
<keyword evidence="10" id="KW-0133">Cell shape</keyword>
<keyword evidence="14" id="KW-0961">Cell wall biogenesis/degradation</keyword>
<evidence type="ECO:0000256" key="14">
    <source>
        <dbReference type="ARBA" id="ARBA00023316"/>
    </source>
</evidence>
<dbReference type="SUPFAM" id="SSF56601">
    <property type="entry name" value="beta-lactamase/transpeptidase-like"/>
    <property type="match status" value="1"/>
</dbReference>
<dbReference type="NCBIfam" id="TIGR02074">
    <property type="entry name" value="PBP_1a_fam"/>
    <property type="match status" value="1"/>
</dbReference>
<keyword evidence="6" id="KW-0645">Protease</keyword>
<evidence type="ECO:0000256" key="17">
    <source>
        <dbReference type="SAM" id="MobiDB-lite"/>
    </source>
</evidence>
<dbReference type="InterPro" id="IPR050396">
    <property type="entry name" value="Glycosyltr_51/Transpeptidase"/>
</dbReference>
<evidence type="ECO:0000256" key="2">
    <source>
        <dbReference type="ARBA" id="ARBA00007090"/>
    </source>
</evidence>
<organism evidence="21 22">
    <name type="scientific">Candidatus Shapirobacteria bacterium CG10_big_fil_rev_8_21_14_0_10_48_15</name>
    <dbReference type="NCBI Taxonomy" id="1974484"/>
    <lineage>
        <taxon>Bacteria</taxon>
        <taxon>Candidatus Shapironibacteriota</taxon>
    </lineage>
</organism>
<evidence type="ECO:0000256" key="12">
    <source>
        <dbReference type="ARBA" id="ARBA00023136"/>
    </source>
</evidence>
<dbReference type="AlphaFoldDB" id="A0A2M8L791"/>
<evidence type="ECO:0000259" key="20">
    <source>
        <dbReference type="Pfam" id="PF00912"/>
    </source>
</evidence>
<dbReference type="GO" id="GO:0008955">
    <property type="term" value="F:peptidoglycan glycosyltransferase activity"/>
    <property type="evidence" value="ECO:0007669"/>
    <property type="project" value="UniProtKB-EC"/>
</dbReference>
<reference evidence="22" key="1">
    <citation type="submission" date="2017-09" db="EMBL/GenBank/DDBJ databases">
        <title>Depth-based differentiation of microbial function through sediment-hosted aquifers and enrichment of novel symbionts in the deep terrestrial subsurface.</title>
        <authorList>
            <person name="Probst A.J."/>
            <person name="Ladd B."/>
            <person name="Jarett J.K."/>
            <person name="Geller-Mcgrath D.E."/>
            <person name="Sieber C.M.K."/>
            <person name="Emerson J.B."/>
            <person name="Anantharaman K."/>
            <person name="Thomas B.C."/>
            <person name="Malmstrom R."/>
            <person name="Stieglmeier M."/>
            <person name="Klingl A."/>
            <person name="Woyke T."/>
            <person name="Ryan C.M."/>
            <person name="Banfield J.F."/>
        </authorList>
    </citation>
    <scope>NUCLEOTIDE SEQUENCE [LARGE SCALE GENOMIC DNA]</scope>
</reference>
<evidence type="ECO:0000256" key="1">
    <source>
        <dbReference type="ARBA" id="ARBA00004236"/>
    </source>
</evidence>
<dbReference type="PANTHER" id="PTHR32282:SF11">
    <property type="entry name" value="PENICILLIN-BINDING PROTEIN 1B"/>
    <property type="match status" value="1"/>
</dbReference>
<dbReference type="FunFam" id="1.10.3810.10:FF:000001">
    <property type="entry name" value="Penicillin-binding protein 1A"/>
    <property type="match status" value="1"/>
</dbReference>
<accession>A0A2M8L791</accession>
<keyword evidence="12 18" id="KW-0472">Membrane</keyword>
<evidence type="ECO:0000256" key="9">
    <source>
        <dbReference type="ARBA" id="ARBA00022801"/>
    </source>
</evidence>
<proteinExistence type="inferred from homology"/>
<dbReference type="SUPFAM" id="SSF53955">
    <property type="entry name" value="Lysozyme-like"/>
    <property type="match status" value="1"/>
</dbReference>
<evidence type="ECO:0000256" key="13">
    <source>
        <dbReference type="ARBA" id="ARBA00023268"/>
    </source>
</evidence>